<dbReference type="InterPro" id="IPR024554">
    <property type="entry name" value="LEC1-like_C"/>
</dbReference>
<evidence type="ECO:0000256" key="1">
    <source>
        <dbReference type="SAM" id="MobiDB-lite"/>
    </source>
</evidence>
<accession>A0AAD9ID04</accession>
<feature type="region of interest" description="Disordered" evidence="1">
    <location>
        <begin position="62"/>
        <end position="91"/>
    </location>
</feature>
<dbReference type="AlphaFoldDB" id="A0AAD9ID04"/>
<name>A0AAD9ID04_9PEZI</name>
<sequence length="600" mass="65464">MVGDMSRKAANQPATWALTSAQTHALFDILTHHETYGEVERFKLPGFISRFGHPFLPLASPAGLEHGQDGADSTADEALDSGGPDSASSTPNVSAAPLIATLFRTVVLTAPGLKLLSPTFWNVQARGLLDRFADAELSESYDKGTLGTRKTLATAASVLQESLVRGMLGGVWHGGGKRDLRGPYDARTAVDLVRAWEDVVHELAYGGLIDELFECAMTNGNVEKHSPAAERCVDYIILHLATFLHYAFILSPEGALSNWIGITQNADDGMNLLQRIISVVLSTDGADFRKQADKIERAKSGPSKDQLAAIRDYISKPRSVHEEAREHSRTNRVSMVARILEASGKPGLLASLSPSQHDQCVEYLAALLSARDRDEITRALCQQQPDLFTQTAREYMATLSPILRVVLERVDLGAHVTSLETFINDLIRISKPRTGDGSGNKSGSGHGLVSSVKNTLKKSENGRTLTPSIEDYVSLLRRNRQLLYSFLQQAAGKCTDLRTELKAWCKDFIKEFRQDSAQEQHANLEEGRKGGAGRMSGNLQSLFSGLPEDKQAVVLASLDSHADYLEKLEKVSMARMQSVLDNLPGAGEDEPAVGSRICWM</sequence>
<reference evidence="4" key="1">
    <citation type="journal article" date="2023" name="Mol. Plant Microbe Interact.">
        <title>Elucidating the Obligate Nature and Biological Capacity of an Invasive Fungal Corn Pathogen.</title>
        <authorList>
            <person name="MacCready J.S."/>
            <person name="Roggenkamp E.M."/>
            <person name="Gdanetz K."/>
            <person name="Chilvers M.I."/>
        </authorList>
    </citation>
    <scope>NUCLEOTIDE SEQUENCE</scope>
    <source>
        <strain evidence="4">PM02</strain>
    </source>
</reference>
<feature type="domain" description="PX" evidence="2">
    <location>
        <begin position="269"/>
        <end position="347"/>
    </location>
</feature>
<dbReference type="GO" id="GO:0035091">
    <property type="term" value="F:phosphatidylinositol binding"/>
    <property type="evidence" value="ECO:0007669"/>
    <property type="project" value="TreeGrafter"/>
</dbReference>
<keyword evidence="5" id="KW-1185">Reference proteome</keyword>
<dbReference type="PANTHER" id="PTHR47185">
    <property type="entry name" value="PX DOMAIN-CONTAINING PROTEIN YPR097W"/>
    <property type="match status" value="1"/>
</dbReference>
<gene>
    <name evidence="4" type="ORF">P8C59_009366</name>
</gene>
<comment type="caution">
    <text evidence="4">The sequence shown here is derived from an EMBL/GenBank/DDBJ whole genome shotgun (WGS) entry which is preliminary data.</text>
</comment>
<dbReference type="EMBL" id="JAQQPM010000009">
    <property type="protein sequence ID" value="KAK2075221.1"/>
    <property type="molecule type" value="Genomic_DNA"/>
</dbReference>
<dbReference type="Pfam" id="PF12825">
    <property type="entry name" value="DUF3818"/>
    <property type="match status" value="1"/>
</dbReference>
<dbReference type="Proteomes" id="UP001217918">
    <property type="component" value="Unassembled WGS sequence"/>
</dbReference>
<dbReference type="InterPro" id="IPR047168">
    <property type="entry name" value="LEC1-like"/>
</dbReference>
<evidence type="ECO:0000313" key="4">
    <source>
        <dbReference type="EMBL" id="KAK2075221.1"/>
    </source>
</evidence>
<feature type="domain" description="PX-associated" evidence="3">
    <location>
        <begin position="17"/>
        <end position="165"/>
    </location>
</feature>
<dbReference type="Pfam" id="PF12828">
    <property type="entry name" value="PXB"/>
    <property type="match status" value="1"/>
</dbReference>
<organism evidence="4 5">
    <name type="scientific">Phyllachora maydis</name>
    <dbReference type="NCBI Taxonomy" id="1825666"/>
    <lineage>
        <taxon>Eukaryota</taxon>
        <taxon>Fungi</taxon>
        <taxon>Dikarya</taxon>
        <taxon>Ascomycota</taxon>
        <taxon>Pezizomycotina</taxon>
        <taxon>Sordariomycetes</taxon>
        <taxon>Sordariomycetidae</taxon>
        <taxon>Phyllachorales</taxon>
        <taxon>Phyllachoraceae</taxon>
        <taxon>Phyllachora</taxon>
    </lineage>
</organism>
<evidence type="ECO:0000259" key="2">
    <source>
        <dbReference type="Pfam" id="PF12825"/>
    </source>
</evidence>
<protein>
    <submittedName>
        <fullName evidence="4">Uncharacterized protein</fullName>
    </submittedName>
</protein>
<evidence type="ECO:0000313" key="5">
    <source>
        <dbReference type="Proteomes" id="UP001217918"/>
    </source>
</evidence>
<dbReference type="PANTHER" id="PTHR47185:SF2">
    <property type="entry name" value="FUNGAL PROTEIN"/>
    <property type="match status" value="1"/>
</dbReference>
<dbReference type="InterPro" id="IPR024555">
    <property type="entry name" value="PX-associated"/>
</dbReference>
<evidence type="ECO:0000259" key="3">
    <source>
        <dbReference type="Pfam" id="PF12828"/>
    </source>
</evidence>
<proteinExistence type="predicted"/>